<feature type="transmembrane region" description="Helical" evidence="1">
    <location>
        <begin position="7"/>
        <end position="27"/>
    </location>
</feature>
<evidence type="ECO:0008006" key="4">
    <source>
        <dbReference type="Google" id="ProtNLM"/>
    </source>
</evidence>
<feature type="transmembrane region" description="Helical" evidence="1">
    <location>
        <begin position="118"/>
        <end position="138"/>
    </location>
</feature>
<gene>
    <name evidence="2" type="ORF">HMPREF3213_03440</name>
</gene>
<protein>
    <recommendedName>
        <fullName evidence="4">Membrane protein YkvI</fullName>
    </recommendedName>
</protein>
<proteinExistence type="predicted"/>
<comment type="caution">
    <text evidence="2">The sequence shown here is derived from an EMBL/GenBank/DDBJ whole genome shotgun (WGS) entry which is preliminary data.</text>
</comment>
<feature type="transmembrane region" description="Helical" evidence="1">
    <location>
        <begin position="145"/>
        <end position="166"/>
    </location>
</feature>
<feature type="transmembrane region" description="Helical" evidence="1">
    <location>
        <begin position="263"/>
        <end position="287"/>
    </location>
</feature>
<evidence type="ECO:0000313" key="3">
    <source>
        <dbReference type="Proteomes" id="UP000070376"/>
    </source>
</evidence>
<dbReference type="Proteomes" id="UP000070376">
    <property type="component" value="Unassembled WGS sequence"/>
</dbReference>
<keyword evidence="1" id="KW-0812">Transmembrane</keyword>
<feature type="transmembrane region" description="Helical" evidence="1">
    <location>
        <begin position="39"/>
        <end position="57"/>
    </location>
</feature>
<dbReference type="PANTHER" id="PTHR37814:SF1">
    <property type="entry name" value="MEMBRANE PROTEIN"/>
    <property type="match status" value="1"/>
</dbReference>
<dbReference type="InterPro" id="IPR038728">
    <property type="entry name" value="YkvI-like"/>
</dbReference>
<feature type="transmembrane region" description="Helical" evidence="1">
    <location>
        <begin position="186"/>
        <end position="210"/>
    </location>
</feature>
<dbReference type="EMBL" id="LRPN01000177">
    <property type="protein sequence ID" value="KWZ77251.1"/>
    <property type="molecule type" value="Genomic_DNA"/>
</dbReference>
<sequence>MQALNKWGGAVQIAAVYIGTVIGAGFATGKEITVFFTQFGLYGLLTICLSGFLFIFFGTKMMEKAIDLHADSYETLNRYLFGKKAAGFVNVMMMAMLFGVCGVMLSGAGAVFEEQLHIGREIGILLTVLLAFLVMCFGIKGLLGVNTFVVPLMLFFNFLLLSQSVQSPGFFQALMARPESVDMPRALLRALSYAALNLALAQAVLVPVAAEVKDKEVVRAGGILGGLFLTLILISSHLSLVTLPDVAQVEIPMAHIVKASFPGIYFIYVLLIFGEIFTSIIGDAYGLERQMQKYIPMKSGLLYGLIFSAILLISSLHYGPLLSVLYPLFGYFSLVFMMALGIKTIRG</sequence>
<dbReference type="PATRIC" id="fig|1398.22.peg.3447"/>
<organism evidence="2 3">
    <name type="scientific">Heyndrickxia coagulans</name>
    <name type="common">Weizmannia coagulans</name>
    <dbReference type="NCBI Taxonomy" id="1398"/>
    <lineage>
        <taxon>Bacteria</taxon>
        <taxon>Bacillati</taxon>
        <taxon>Bacillota</taxon>
        <taxon>Bacilli</taxon>
        <taxon>Bacillales</taxon>
        <taxon>Bacillaceae</taxon>
        <taxon>Heyndrickxia</taxon>
    </lineage>
</organism>
<dbReference type="PANTHER" id="PTHR37814">
    <property type="entry name" value="CONSERVED MEMBRANE PROTEIN"/>
    <property type="match status" value="1"/>
</dbReference>
<feature type="transmembrane region" description="Helical" evidence="1">
    <location>
        <begin position="88"/>
        <end position="112"/>
    </location>
</feature>
<evidence type="ECO:0000313" key="2">
    <source>
        <dbReference type="EMBL" id="KWZ77251.1"/>
    </source>
</evidence>
<keyword evidence="1" id="KW-0472">Membrane</keyword>
<name>A0A133KCF2_HEYCO</name>
<feature type="transmembrane region" description="Helical" evidence="1">
    <location>
        <begin position="299"/>
        <end position="318"/>
    </location>
</feature>
<feature type="transmembrane region" description="Helical" evidence="1">
    <location>
        <begin position="324"/>
        <end position="342"/>
    </location>
</feature>
<dbReference type="AlphaFoldDB" id="A0A133KCF2"/>
<keyword evidence="1" id="KW-1133">Transmembrane helix</keyword>
<accession>A0A133KCF2</accession>
<feature type="transmembrane region" description="Helical" evidence="1">
    <location>
        <begin position="222"/>
        <end position="243"/>
    </location>
</feature>
<evidence type="ECO:0000256" key="1">
    <source>
        <dbReference type="SAM" id="Phobius"/>
    </source>
</evidence>
<reference evidence="3" key="1">
    <citation type="submission" date="2016-01" db="EMBL/GenBank/DDBJ databases">
        <authorList>
            <person name="Mitreva M."/>
            <person name="Pepin K.H."/>
            <person name="Mihindukulasuriya K.A."/>
            <person name="Fulton R."/>
            <person name="Fronick C."/>
            <person name="O'Laughlin M."/>
            <person name="Miner T."/>
            <person name="Herter B."/>
            <person name="Rosa B.A."/>
            <person name="Cordes M."/>
            <person name="Tomlinson C."/>
            <person name="Wollam A."/>
            <person name="Palsikar V.B."/>
            <person name="Mardis E.R."/>
            <person name="Wilson R.K."/>
        </authorList>
    </citation>
    <scope>NUCLEOTIDE SEQUENCE [LARGE SCALE GENOMIC DNA]</scope>
    <source>
        <strain evidence="3">GED7749B</strain>
    </source>
</reference>